<dbReference type="GO" id="GO:0007601">
    <property type="term" value="P:visual perception"/>
    <property type="evidence" value="ECO:0007669"/>
    <property type="project" value="UniProtKB-KW"/>
</dbReference>
<dbReference type="GO" id="GO:0016020">
    <property type="term" value="C:membrane"/>
    <property type="evidence" value="ECO:0007669"/>
    <property type="project" value="UniProtKB-SubCell"/>
</dbReference>
<feature type="transmembrane region" description="Helical" evidence="12">
    <location>
        <begin position="38"/>
        <end position="65"/>
    </location>
</feature>
<keyword evidence="4 12" id="KW-1133">Transmembrane helix</keyword>
<evidence type="ECO:0000256" key="11">
    <source>
        <dbReference type="SAM" id="MobiDB-lite"/>
    </source>
</evidence>
<keyword evidence="9" id="KW-0844">Vision</keyword>
<dbReference type="AlphaFoldDB" id="A0AA88HK67"/>
<comment type="similarity">
    <text evidence="2 10">Belongs to the G-protein coupled receptor 1 family.</text>
</comment>
<dbReference type="Proteomes" id="UP001187531">
    <property type="component" value="Unassembled WGS sequence"/>
</dbReference>
<keyword evidence="5 10" id="KW-0297">G-protein coupled receptor</keyword>
<evidence type="ECO:0000313" key="14">
    <source>
        <dbReference type="EMBL" id="KAK2707191.1"/>
    </source>
</evidence>
<feature type="transmembrane region" description="Helical" evidence="12">
    <location>
        <begin position="77"/>
        <end position="102"/>
    </location>
</feature>
<feature type="transmembrane region" description="Helical" evidence="12">
    <location>
        <begin position="295"/>
        <end position="316"/>
    </location>
</feature>
<keyword evidence="6 12" id="KW-0472">Membrane</keyword>
<evidence type="ECO:0000313" key="15">
    <source>
        <dbReference type="Proteomes" id="UP001187531"/>
    </source>
</evidence>
<keyword evidence="3 10" id="KW-0812">Transmembrane</keyword>
<dbReference type="PROSITE" id="PS50262">
    <property type="entry name" value="G_PROTEIN_RECEP_F1_2"/>
    <property type="match status" value="1"/>
</dbReference>
<feature type="domain" description="G-protein coupled receptors family 1 profile" evidence="13">
    <location>
        <begin position="56"/>
        <end position="313"/>
    </location>
</feature>
<reference evidence="14" key="1">
    <citation type="submission" date="2023-07" db="EMBL/GenBank/DDBJ databases">
        <title>Chromosome-level genome assembly of Artemia franciscana.</title>
        <authorList>
            <person name="Jo E."/>
        </authorList>
    </citation>
    <scope>NUCLEOTIDE SEQUENCE</scope>
    <source>
        <tissue evidence="14">Whole body</tissue>
    </source>
</reference>
<keyword evidence="7 10" id="KW-0675">Receptor</keyword>
<evidence type="ECO:0000259" key="13">
    <source>
        <dbReference type="PROSITE" id="PS50262"/>
    </source>
</evidence>
<evidence type="ECO:0000256" key="5">
    <source>
        <dbReference type="ARBA" id="ARBA00023040"/>
    </source>
</evidence>
<dbReference type="PRINTS" id="PR00237">
    <property type="entry name" value="GPCRRHODOPSN"/>
</dbReference>
<comment type="caution">
    <text evidence="14">The sequence shown here is derived from an EMBL/GenBank/DDBJ whole genome shotgun (WGS) entry which is preliminary data.</text>
</comment>
<evidence type="ECO:0000256" key="6">
    <source>
        <dbReference type="ARBA" id="ARBA00023136"/>
    </source>
</evidence>
<keyword evidence="9" id="KW-0716">Sensory transduction</keyword>
<organism evidence="14 15">
    <name type="scientific">Artemia franciscana</name>
    <name type="common">Brine shrimp</name>
    <name type="synonym">Artemia sanfranciscana</name>
    <dbReference type="NCBI Taxonomy" id="6661"/>
    <lineage>
        <taxon>Eukaryota</taxon>
        <taxon>Metazoa</taxon>
        <taxon>Ecdysozoa</taxon>
        <taxon>Arthropoda</taxon>
        <taxon>Crustacea</taxon>
        <taxon>Branchiopoda</taxon>
        <taxon>Anostraca</taxon>
        <taxon>Artemiidae</taxon>
        <taxon>Artemia</taxon>
    </lineage>
</organism>
<proteinExistence type="inferred from homology"/>
<dbReference type="SUPFAM" id="SSF81321">
    <property type="entry name" value="Family A G protein-coupled receptor-like"/>
    <property type="match status" value="1"/>
</dbReference>
<evidence type="ECO:0000256" key="8">
    <source>
        <dbReference type="ARBA" id="ARBA00023224"/>
    </source>
</evidence>
<dbReference type="Pfam" id="PF00001">
    <property type="entry name" value="7tm_1"/>
    <property type="match status" value="1"/>
</dbReference>
<evidence type="ECO:0000256" key="12">
    <source>
        <dbReference type="SAM" id="Phobius"/>
    </source>
</evidence>
<evidence type="ECO:0000256" key="7">
    <source>
        <dbReference type="ARBA" id="ARBA00023170"/>
    </source>
</evidence>
<evidence type="ECO:0000256" key="4">
    <source>
        <dbReference type="ARBA" id="ARBA00022989"/>
    </source>
</evidence>
<accession>A0AA88HK67</accession>
<dbReference type="InterPro" id="IPR050125">
    <property type="entry name" value="GPCR_opsins"/>
</dbReference>
<evidence type="ECO:0000256" key="10">
    <source>
        <dbReference type="RuleBase" id="RU000688"/>
    </source>
</evidence>
<name>A0AA88HK67_ARTSF</name>
<dbReference type="CDD" id="cd14969">
    <property type="entry name" value="7tmA_Opsins_type2_animals"/>
    <property type="match status" value="1"/>
</dbReference>
<keyword evidence="8 10" id="KW-0807">Transducer</keyword>
<feature type="transmembrane region" description="Helical" evidence="12">
    <location>
        <begin position="147"/>
        <end position="171"/>
    </location>
</feature>
<dbReference type="EMBL" id="JAVRJZ010000019">
    <property type="protein sequence ID" value="KAK2707191.1"/>
    <property type="molecule type" value="Genomic_DNA"/>
</dbReference>
<dbReference type="PROSITE" id="PS00237">
    <property type="entry name" value="G_PROTEIN_RECEP_F1_1"/>
    <property type="match status" value="1"/>
</dbReference>
<feature type="transmembrane region" description="Helical" evidence="12">
    <location>
        <begin position="108"/>
        <end position="135"/>
    </location>
</feature>
<feature type="transmembrane region" description="Helical" evidence="12">
    <location>
        <begin position="203"/>
        <end position="226"/>
    </location>
</feature>
<evidence type="ECO:0000256" key="3">
    <source>
        <dbReference type="ARBA" id="ARBA00022692"/>
    </source>
</evidence>
<sequence>MNVSCNSKTFIWIDQKRDSAIYEEDGLTILVNVVNSEVYTLVAILFFLFGLFGVITNLMVVLLILRNKQLWSRQTAFIFNLAVSDLTIALLGVPMPVIAAAYRRWVFGYFGCVFYAFIMGVVGIANIMTLAVLAWDRSNFVRKPSNGYSYGWLNTGVLIAFVWVYALAVMLPPVLGWGEFTIEGIGVSCAVNWEATSYNAKTYGFYLITTGLLVPLTIIIYSYTFIIMTIQRAKVGNTAISSGVRIRRTRQKAEARATIMIACMIAGFLLAWGPYAIMSSLVLVGAKESLAIEATIVPLLMAKTSVLYDPILYAAFNTQLQKSWMSLFGCASLPEQQKNSYIARKRKSPPLVNNQSKENSIATILQDTGKEICHIEDFSDIAPAEAHSSKSPSDSDVKNNLGDS</sequence>
<gene>
    <name evidence="14" type="ORF">QYM36_015019</name>
</gene>
<comment type="subcellular location">
    <subcellularLocation>
        <location evidence="1">Membrane</location>
        <topology evidence="1">Multi-pass membrane protein</topology>
    </subcellularLocation>
</comment>
<dbReference type="PANTHER" id="PTHR24240">
    <property type="entry name" value="OPSIN"/>
    <property type="match status" value="1"/>
</dbReference>
<dbReference type="Gene3D" id="1.20.1070.10">
    <property type="entry name" value="Rhodopsin 7-helix transmembrane proteins"/>
    <property type="match status" value="1"/>
</dbReference>
<dbReference type="InterPro" id="IPR000276">
    <property type="entry name" value="GPCR_Rhodpsn"/>
</dbReference>
<dbReference type="InterPro" id="IPR017452">
    <property type="entry name" value="GPCR_Rhodpsn_7TM"/>
</dbReference>
<dbReference type="GO" id="GO:0004930">
    <property type="term" value="F:G protein-coupled receptor activity"/>
    <property type="evidence" value="ECO:0007669"/>
    <property type="project" value="UniProtKB-KW"/>
</dbReference>
<feature type="region of interest" description="Disordered" evidence="11">
    <location>
        <begin position="383"/>
        <end position="404"/>
    </location>
</feature>
<protein>
    <recommendedName>
        <fullName evidence="13">G-protein coupled receptors family 1 profile domain-containing protein</fullName>
    </recommendedName>
</protein>
<evidence type="ECO:0000256" key="9">
    <source>
        <dbReference type="ARBA" id="ARBA00023305"/>
    </source>
</evidence>
<keyword evidence="15" id="KW-1185">Reference proteome</keyword>
<evidence type="ECO:0000256" key="1">
    <source>
        <dbReference type="ARBA" id="ARBA00004141"/>
    </source>
</evidence>
<feature type="transmembrane region" description="Helical" evidence="12">
    <location>
        <begin position="255"/>
        <end position="275"/>
    </location>
</feature>
<evidence type="ECO:0000256" key="2">
    <source>
        <dbReference type="ARBA" id="ARBA00010663"/>
    </source>
</evidence>